<organism evidence="1">
    <name type="scientific">Vibrio coralliilyticus</name>
    <dbReference type="NCBI Taxonomy" id="190893"/>
    <lineage>
        <taxon>Bacteria</taxon>
        <taxon>Pseudomonadati</taxon>
        <taxon>Pseudomonadota</taxon>
        <taxon>Gammaproteobacteria</taxon>
        <taxon>Vibrionales</taxon>
        <taxon>Vibrionaceae</taxon>
        <taxon>Vibrio</taxon>
    </lineage>
</organism>
<dbReference type="STRING" id="190893.BA953_02285"/>
<accession>A0A2A2MUW1</accession>
<proteinExistence type="predicted"/>
<reference evidence="1" key="1">
    <citation type="journal article" date="2015" name="BMC Genomics">
        <title>Genome mining reveals unlocked bioactive potential of marine Gram-negative bacteria.</title>
        <authorList>
            <person name="Machado H."/>
            <person name="Sonnenschein E.C."/>
            <person name="Melchiorsen J."/>
            <person name="Gram L."/>
        </authorList>
    </citation>
    <scope>NUCLEOTIDE SEQUENCE</scope>
    <source>
        <strain evidence="1">S2052</strain>
    </source>
</reference>
<dbReference type="EMBL" id="JXXR01000017">
    <property type="protein sequence ID" value="KJY70504.1"/>
    <property type="molecule type" value="Genomic_DNA"/>
</dbReference>
<comment type="caution">
    <text evidence="1">The sequence shown here is derived from an EMBL/GenBank/DDBJ whole genome shotgun (WGS) entry which is preliminary data.</text>
</comment>
<sequence>MSKITHSNKLVDLFRFRRTVSEQDFMLTSNELVVKSDAYKLSKIKRFEVRRLGIKENIVRVLSLALVLSAATWAFVPQFGLYTLALTLVMAFVTWRKYELRAEFKGTDETGDHWVSIVRGCDKQEYQVLKQVEEKLQAAI</sequence>
<gene>
    <name evidence="1" type="ORF">TW71_16700</name>
</gene>
<name>A0A2A2MUW1_9VIBR</name>
<protein>
    <submittedName>
        <fullName evidence="1">Uncharacterized protein</fullName>
    </submittedName>
</protein>
<dbReference type="RefSeq" id="WP_021456442.1">
    <property type="nucleotide sequence ID" value="NZ_CP063051.1"/>
</dbReference>
<dbReference type="AlphaFoldDB" id="A0A2A2MUW1"/>
<evidence type="ECO:0000313" key="1">
    <source>
        <dbReference type="EMBL" id="KJY70504.1"/>
    </source>
</evidence>